<proteinExistence type="predicted"/>
<dbReference type="AlphaFoldDB" id="A0A2R6NNE1"/>
<reference evidence="1 2" key="1">
    <citation type="submission" date="2018-02" db="EMBL/GenBank/DDBJ databases">
        <title>Genome sequence of the basidiomycete white-rot fungus Phlebia centrifuga.</title>
        <authorList>
            <person name="Granchi Z."/>
            <person name="Peng M."/>
            <person name="de Vries R.P."/>
            <person name="Hilden K."/>
            <person name="Makela M.R."/>
            <person name="Grigoriev I."/>
            <person name="Riley R."/>
        </authorList>
    </citation>
    <scope>NUCLEOTIDE SEQUENCE [LARGE SCALE GENOMIC DNA]</scope>
    <source>
        <strain evidence="1 2">FBCC195</strain>
    </source>
</reference>
<comment type="caution">
    <text evidence="1">The sequence shown here is derived from an EMBL/GenBank/DDBJ whole genome shotgun (WGS) entry which is preliminary data.</text>
</comment>
<accession>A0A2R6NNE1</accession>
<evidence type="ECO:0000313" key="2">
    <source>
        <dbReference type="Proteomes" id="UP000186601"/>
    </source>
</evidence>
<organism evidence="1 2">
    <name type="scientific">Hermanssonia centrifuga</name>
    <dbReference type="NCBI Taxonomy" id="98765"/>
    <lineage>
        <taxon>Eukaryota</taxon>
        <taxon>Fungi</taxon>
        <taxon>Dikarya</taxon>
        <taxon>Basidiomycota</taxon>
        <taxon>Agaricomycotina</taxon>
        <taxon>Agaricomycetes</taxon>
        <taxon>Polyporales</taxon>
        <taxon>Meruliaceae</taxon>
        <taxon>Hermanssonia</taxon>
    </lineage>
</organism>
<protein>
    <submittedName>
        <fullName evidence="1">Uncharacterized protein</fullName>
    </submittedName>
</protein>
<evidence type="ECO:0000313" key="1">
    <source>
        <dbReference type="EMBL" id="PSR73923.1"/>
    </source>
</evidence>
<dbReference type="EMBL" id="MLYV02001050">
    <property type="protein sequence ID" value="PSR73923.1"/>
    <property type="molecule type" value="Genomic_DNA"/>
</dbReference>
<name>A0A2R6NNE1_9APHY</name>
<dbReference type="Proteomes" id="UP000186601">
    <property type="component" value="Unassembled WGS sequence"/>
</dbReference>
<keyword evidence="2" id="KW-1185">Reference proteome</keyword>
<sequence>MAVVVPGFEEHEWAEDELQVLTDRGLTTIATHLVYSHLIPSVLILNYPFRIVSDGFGLL</sequence>
<gene>
    <name evidence="1" type="ORF">PHLCEN_2v10281</name>
</gene>